<evidence type="ECO:0000313" key="2">
    <source>
        <dbReference type="Proteomes" id="UP000199662"/>
    </source>
</evidence>
<gene>
    <name evidence="1" type="ORF">SAMN05660742_11789</name>
</gene>
<keyword evidence="2" id="KW-1185">Reference proteome</keyword>
<reference evidence="1 2" key="1">
    <citation type="submission" date="2016-10" db="EMBL/GenBank/DDBJ databases">
        <authorList>
            <person name="de Groot N.N."/>
        </authorList>
    </citation>
    <scope>NUCLEOTIDE SEQUENCE [LARGE SCALE GENOMIC DNA]</scope>
    <source>
        <strain evidence="1 2">DSM 2179</strain>
    </source>
</reference>
<accession>A0A1H7C0C9</accession>
<sequence length="116" mass="12710">MIKVDPSIIEAFALMWGQFPEPVTLVHKNRTVLAVNEAGQGMREVGTNCAKQGSPEAHRGCLANQALKSGKATYVKGEYNGHKMISYWLPLAGYPELFVHFGVGITIDYDAETKQA</sequence>
<proteinExistence type="predicted"/>
<protein>
    <submittedName>
        <fullName evidence="1">Uncharacterized protein</fullName>
    </submittedName>
</protein>
<name>A0A1H7C0C9_9FIRM</name>
<dbReference type="EMBL" id="FNZK01000017">
    <property type="protein sequence ID" value="SEJ80070.1"/>
    <property type="molecule type" value="Genomic_DNA"/>
</dbReference>
<organism evidence="1 2">
    <name type="scientific">Propionispira arboris</name>
    <dbReference type="NCBI Taxonomy" id="84035"/>
    <lineage>
        <taxon>Bacteria</taxon>
        <taxon>Bacillati</taxon>
        <taxon>Bacillota</taxon>
        <taxon>Negativicutes</taxon>
        <taxon>Selenomonadales</taxon>
        <taxon>Selenomonadaceae</taxon>
        <taxon>Propionispira</taxon>
    </lineage>
</organism>
<dbReference type="AlphaFoldDB" id="A0A1H7C0C9"/>
<dbReference type="Proteomes" id="UP000199662">
    <property type="component" value="Unassembled WGS sequence"/>
</dbReference>
<evidence type="ECO:0000313" key="1">
    <source>
        <dbReference type="EMBL" id="SEJ80070.1"/>
    </source>
</evidence>
<dbReference type="RefSeq" id="WP_091833693.1">
    <property type="nucleotide sequence ID" value="NZ_FNZK01000017.1"/>
</dbReference>
<dbReference type="STRING" id="84035.SAMN05660742_11789"/>